<sequence length="273" mass="29273">MRRLTAADRARCSALAVSHDWGTEEKKWELLFELGEVYGIEEPDGDLIATSVLTRYGADLAAVSMVLVAKSHERRGFGTRMVRHALDQADGSCVTLHAVLPGRPLYEKLGFKPFATVEAHLGTFDPTGANVGRSEEAGAADYAEIARLDRDAYGADRAALMARLPHLADRIRVLRGEGGRLAGYGATWRNGETTVVGPVVAPDVAGARDLVTDLAVGAEGPVRVDIDHEGDDLSAWACGHGLHPTYSCTHMAHGRTVPMDQTRLHAPLMCALG</sequence>
<dbReference type="PANTHER" id="PTHR47237:SF2">
    <property type="entry name" value="BLL4206 PROTEIN"/>
    <property type="match status" value="1"/>
</dbReference>
<dbReference type="PANTHER" id="PTHR47237">
    <property type="entry name" value="SLL0310 PROTEIN"/>
    <property type="match status" value="1"/>
</dbReference>
<keyword evidence="2" id="KW-0012">Acyltransferase</keyword>
<gene>
    <name evidence="2" type="ORF">KDL01_21420</name>
</gene>
<evidence type="ECO:0000259" key="1">
    <source>
        <dbReference type="PROSITE" id="PS51186"/>
    </source>
</evidence>
<dbReference type="InterPro" id="IPR041496">
    <property type="entry name" value="YitH/HolE_GNAT"/>
</dbReference>
<feature type="domain" description="N-acetyltransferase" evidence="1">
    <location>
        <begin position="1"/>
        <end position="149"/>
    </location>
</feature>
<dbReference type="Proteomes" id="UP000675781">
    <property type="component" value="Unassembled WGS sequence"/>
</dbReference>
<accession>A0A941ESV1</accession>
<organism evidence="2 3">
    <name type="scientific">Actinospica durhamensis</name>
    <dbReference type="NCBI Taxonomy" id="1508375"/>
    <lineage>
        <taxon>Bacteria</taxon>
        <taxon>Bacillati</taxon>
        <taxon>Actinomycetota</taxon>
        <taxon>Actinomycetes</taxon>
        <taxon>Catenulisporales</taxon>
        <taxon>Actinospicaceae</taxon>
        <taxon>Actinospica</taxon>
    </lineage>
</organism>
<dbReference type="InterPro" id="IPR000182">
    <property type="entry name" value="GNAT_dom"/>
</dbReference>
<dbReference type="Gene3D" id="3.40.630.30">
    <property type="match status" value="1"/>
</dbReference>
<keyword evidence="3" id="KW-1185">Reference proteome</keyword>
<keyword evidence="2" id="KW-0808">Transferase</keyword>
<dbReference type="SUPFAM" id="SSF55729">
    <property type="entry name" value="Acyl-CoA N-acyltransferases (Nat)"/>
    <property type="match status" value="1"/>
</dbReference>
<dbReference type="Pfam" id="PF00583">
    <property type="entry name" value="Acetyltransf_1"/>
    <property type="match status" value="1"/>
</dbReference>
<dbReference type="InterPro" id="IPR016181">
    <property type="entry name" value="Acyl_CoA_acyltransferase"/>
</dbReference>
<dbReference type="Gene3D" id="3.40.630.90">
    <property type="match status" value="1"/>
</dbReference>
<dbReference type="Pfam" id="PF18014">
    <property type="entry name" value="Acetyltransf_18"/>
    <property type="match status" value="1"/>
</dbReference>
<dbReference type="AlphaFoldDB" id="A0A941ESV1"/>
<name>A0A941ESV1_9ACTN</name>
<evidence type="ECO:0000313" key="3">
    <source>
        <dbReference type="Proteomes" id="UP000675781"/>
    </source>
</evidence>
<dbReference type="CDD" id="cd04301">
    <property type="entry name" value="NAT_SF"/>
    <property type="match status" value="1"/>
</dbReference>
<dbReference type="GO" id="GO:0016747">
    <property type="term" value="F:acyltransferase activity, transferring groups other than amino-acyl groups"/>
    <property type="evidence" value="ECO:0007669"/>
    <property type="project" value="InterPro"/>
</dbReference>
<dbReference type="InterPro" id="IPR052729">
    <property type="entry name" value="Acyl/Acetyltrans_Enzymes"/>
</dbReference>
<proteinExistence type="predicted"/>
<evidence type="ECO:0000313" key="2">
    <source>
        <dbReference type="EMBL" id="MBR7835848.1"/>
    </source>
</evidence>
<dbReference type="PROSITE" id="PS51186">
    <property type="entry name" value="GNAT"/>
    <property type="match status" value="1"/>
</dbReference>
<dbReference type="EMBL" id="JAGSOG010000112">
    <property type="protein sequence ID" value="MBR7835848.1"/>
    <property type="molecule type" value="Genomic_DNA"/>
</dbReference>
<dbReference type="EC" id="2.3.1.-" evidence="2"/>
<dbReference type="RefSeq" id="WP_212530338.1">
    <property type="nucleotide sequence ID" value="NZ_JAGSOG010000112.1"/>
</dbReference>
<protein>
    <submittedName>
        <fullName evidence="2">GNAT family N-acetyltransferase</fullName>
        <ecNumber evidence="2">2.3.1.-</ecNumber>
    </submittedName>
</protein>
<reference evidence="2" key="1">
    <citation type="submission" date="2021-04" db="EMBL/GenBank/DDBJ databases">
        <title>Genome based classification of Actinospica acidithermotolerans sp. nov., an actinobacterium isolated from an Indonesian hot spring.</title>
        <authorList>
            <person name="Kusuma A.B."/>
            <person name="Putra K.E."/>
            <person name="Nafisah S."/>
            <person name="Loh J."/>
            <person name="Nouioui I."/>
            <person name="Goodfellow M."/>
        </authorList>
    </citation>
    <scope>NUCLEOTIDE SEQUENCE</scope>
    <source>
        <strain evidence="2">CSCA 57</strain>
    </source>
</reference>
<comment type="caution">
    <text evidence="2">The sequence shown here is derived from an EMBL/GenBank/DDBJ whole genome shotgun (WGS) entry which is preliminary data.</text>
</comment>